<dbReference type="InterPro" id="IPR038332">
    <property type="entry name" value="PPE_sf"/>
</dbReference>
<accession>A0A370H6N1</accession>
<evidence type="ECO:0000313" key="2">
    <source>
        <dbReference type="EMBL" id="RDI51605.1"/>
    </source>
</evidence>
<dbReference type="EMBL" id="QQAZ01000004">
    <property type="protein sequence ID" value="RDI51605.1"/>
    <property type="molecule type" value="Genomic_DNA"/>
</dbReference>
<comment type="caution">
    <text evidence="2">The sequence shown here is derived from an EMBL/GenBank/DDBJ whole genome shotgun (WGS) entry which is preliminary data.</text>
</comment>
<organism evidence="2 3">
    <name type="scientific">Nocardia mexicana</name>
    <dbReference type="NCBI Taxonomy" id="279262"/>
    <lineage>
        <taxon>Bacteria</taxon>
        <taxon>Bacillati</taxon>
        <taxon>Actinomycetota</taxon>
        <taxon>Actinomycetes</taxon>
        <taxon>Mycobacteriales</taxon>
        <taxon>Nocardiaceae</taxon>
        <taxon>Nocardia</taxon>
    </lineage>
</organism>
<feature type="compositionally biased region" description="Polar residues" evidence="1">
    <location>
        <begin position="282"/>
        <end position="299"/>
    </location>
</feature>
<sequence>MTADNQPLDPQQATLGLLLGADPAAARSIQQSQQTQQGSQHMQSQLGHTGTDDDYITDIEHWDGISHEKIHTDAISMKPDAMHTTAKEWGKISAGLGGALFGLNLSIQKALSEGMQGKTADAALDAAKKFVQQGTDVQEVIKAVGLRIDTAAYGAEAVKRSVPPPPATGSGTTPVSVGSEAAAVLPLLGIQTPESAIAGGKDAENLRQEAIAAMRSNYDPTYGPAGRGVPTFVPVDSPGGSGPDTGGWIPGTGGNGDGGTGGTGGTGSGTGGSGEQPAAGEQQPNETDAASTTSAGDSTNSAGSQGNQANSQGQQGTSTTPASANPSTTAAGLGGGGFGGGGSGRGGSGGSGGGAGGAGGTDKGGPGRSTTGVPGTGNPAAAATSAQGMGKAGTPGMGGMPMGAGAGAKKNEDESERKTPDYLVTDREEELLGIRDRTVPQAIGADIPAAQSHPDNGEGRRG</sequence>
<feature type="compositionally biased region" description="Basic and acidic residues" evidence="1">
    <location>
        <begin position="409"/>
        <end position="425"/>
    </location>
</feature>
<feature type="region of interest" description="Disordered" evidence="1">
    <location>
        <begin position="222"/>
        <end position="425"/>
    </location>
</feature>
<feature type="region of interest" description="Disordered" evidence="1">
    <location>
        <begin position="24"/>
        <end position="53"/>
    </location>
</feature>
<evidence type="ECO:0000256" key="1">
    <source>
        <dbReference type="SAM" id="MobiDB-lite"/>
    </source>
</evidence>
<protein>
    <recommendedName>
        <fullName evidence="4">PPE family protein</fullName>
    </recommendedName>
</protein>
<feature type="compositionally biased region" description="Gly residues" evidence="1">
    <location>
        <begin position="332"/>
        <end position="367"/>
    </location>
</feature>
<dbReference type="STRING" id="1210089.GCA_001613165_01124"/>
<proteinExistence type="predicted"/>
<feature type="compositionally biased region" description="Low complexity" evidence="1">
    <location>
        <begin position="24"/>
        <end position="45"/>
    </location>
</feature>
<evidence type="ECO:0008006" key="4">
    <source>
        <dbReference type="Google" id="ProtNLM"/>
    </source>
</evidence>
<evidence type="ECO:0000313" key="3">
    <source>
        <dbReference type="Proteomes" id="UP000255355"/>
    </source>
</evidence>
<gene>
    <name evidence="2" type="ORF">DFR68_10488</name>
</gene>
<keyword evidence="3" id="KW-1185">Reference proteome</keyword>
<dbReference type="RefSeq" id="WP_157123846.1">
    <property type="nucleotide sequence ID" value="NZ_QQAZ01000004.1"/>
</dbReference>
<reference evidence="2 3" key="1">
    <citation type="submission" date="2018-07" db="EMBL/GenBank/DDBJ databases">
        <title>Genomic Encyclopedia of Type Strains, Phase IV (KMG-IV): sequencing the most valuable type-strain genomes for metagenomic binning, comparative biology and taxonomic classification.</title>
        <authorList>
            <person name="Goeker M."/>
        </authorList>
    </citation>
    <scope>NUCLEOTIDE SEQUENCE [LARGE SCALE GENOMIC DNA]</scope>
    <source>
        <strain evidence="2 3">DSM 44952</strain>
    </source>
</reference>
<dbReference type="AlphaFoldDB" id="A0A370H6N1"/>
<dbReference type="SUPFAM" id="SSF140459">
    <property type="entry name" value="PE/PPE dimer-like"/>
    <property type="match status" value="1"/>
</dbReference>
<feature type="compositionally biased region" description="Gly residues" evidence="1">
    <location>
        <begin position="390"/>
        <end position="406"/>
    </location>
</feature>
<name>A0A370H6N1_9NOCA</name>
<feature type="compositionally biased region" description="Low complexity" evidence="1">
    <location>
        <begin position="300"/>
        <end position="331"/>
    </location>
</feature>
<dbReference type="Gene3D" id="1.20.1260.20">
    <property type="entry name" value="PPE superfamily"/>
    <property type="match status" value="1"/>
</dbReference>
<dbReference type="Proteomes" id="UP000255355">
    <property type="component" value="Unassembled WGS sequence"/>
</dbReference>
<feature type="compositionally biased region" description="Gly residues" evidence="1">
    <location>
        <begin position="239"/>
        <end position="274"/>
    </location>
</feature>